<dbReference type="GO" id="GO:0009307">
    <property type="term" value="P:DNA restriction-modification system"/>
    <property type="evidence" value="ECO:0007669"/>
    <property type="project" value="InterPro"/>
</dbReference>
<dbReference type="Gene3D" id="3.40.1350.10">
    <property type="match status" value="1"/>
</dbReference>
<dbReference type="Proteomes" id="UP001220702">
    <property type="component" value="Unassembled WGS sequence"/>
</dbReference>
<name>A0AAW6I1X0_XYLFS</name>
<feature type="transmembrane region" description="Helical" evidence="1">
    <location>
        <begin position="60"/>
        <end position="83"/>
    </location>
</feature>
<dbReference type="InterPro" id="IPR052906">
    <property type="entry name" value="Type_IV_Methyl-Rstrct_Enzyme"/>
</dbReference>
<keyword evidence="1" id="KW-0472">Membrane</keyword>
<organism evidence="3 4">
    <name type="scientific">Xylella fastidiosa subsp. multiplex</name>
    <dbReference type="NCBI Taxonomy" id="644357"/>
    <lineage>
        <taxon>Bacteria</taxon>
        <taxon>Pseudomonadati</taxon>
        <taxon>Pseudomonadota</taxon>
        <taxon>Gammaproteobacteria</taxon>
        <taxon>Lysobacterales</taxon>
        <taxon>Lysobacteraceae</taxon>
        <taxon>Xylella</taxon>
    </lineage>
</organism>
<keyword evidence="3" id="KW-0255">Endonuclease</keyword>
<dbReference type="RefSeq" id="WP_013087963.1">
    <property type="nucleotide sequence ID" value="NZ_CP090512.1"/>
</dbReference>
<evidence type="ECO:0000313" key="4">
    <source>
        <dbReference type="Proteomes" id="UP001220702"/>
    </source>
</evidence>
<reference evidence="3" key="1">
    <citation type="submission" date="2021-11" db="EMBL/GenBank/DDBJ databases">
        <authorList>
            <person name="Denance N."/>
            <person name="Briand M."/>
            <person name="Dupas E."/>
            <person name="Durand K."/>
            <person name="Legendre B."/>
            <person name="Cunty A."/>
            <person name="Donnadieu C."/>
            <person name="Lopez Roques C."/>
            <person name="Cesbron S."/>
            <person name="Jacques M.A."/>
        </authorList>
    </citation>
    <scope>NUCLEOTIDE SEQUENCE</scope>
    <source>
        <strain evidence="3">CFBP8070</strain>
    </source>
</reference>
<feature type="domain" description="Restriction endonuclease type IV Mrr" evidence="2">
    <location>
        <begin position="105"/>
        <end position="214"/>
    </location>
</feature>
<dbReference type="InterPro" id="IPR007560">
    <property type="entry name" value="Restrct_endonuc_IV_Mrr"/>
</dbReference>
<protein>
    <submittedName>
        <fullName evidence="3">Restriction endonuclease</fullName>
    </submittedName>
</protein>
<keyword evidence="3" id="KW-0378">Hydrolase</keyword>
<evidence type="ECO:0000313" key="3">
    <source>
        <dbReference type="EMBL" id="MDC6409608.1"/>
    </source>
</evidence>
<proteinExistence type="predicted"/>
<dbReference type="SUPFAM" id="SSF52980">
    <property type="entry name" value="Restriction endonuclease-like"/>
    <property type="match status" value="1"/>
</dbReference>
<comment type="caution">
    <text evidence="3">The sequence shown here is derived from an EMBL/GenBank/DDBJ whole genome shotgun (WGS) entry which is preliminary data.</text>
</comment>
<reference evidence="3" key="2">
    <citation type="journal article" date="2023" name="Commun. Biol.">
        <title>Suspicions of two bridgehead invasions of Xylella fastidiosa subsp. multiplex in France.</title>
        <authorList>
            <person name="Dupas E."/>
            <person name="Durand K."/>
            <person name="Rieux A."/>
            <person name="Briand M."/>
            <person name="Pruvost O."/>
            <person name="Cunty A."/>
            <person name="Denance N."/>
            <person name="Donnadieu C."/>
            <person name="Legendre B."/>
            <person name="Lopez-Roques C."/>
            <person name="Cesbron S."/>
            <person name="Ravigne V."/>
            <person name="Jacques M.A."/>
        </authorList>
    </citation>
    <scope>NUCLEOTIDE SEQUENCE</scope>
    <source>
        <strain evidence="3">CFBP8070</strain>
    </source>
</reference>
<dbReference type="PANTHER" id="PTHR30015:SF7">
    <property type="entry name" value="TYPE IV METHYL-DIRECTED RESTRICTION ENZYME ECOKMRR"/>
    <property type="match status" value="1"/>
</dbReference>
<dbReference type="InterPro" id="IPR011335">
    <property type="entry name" value="Restrct_endonuc-II-like"/>
</dbReference>
<dbReference type="GO" id="GO:0015666">
    <property type="term" value="F:restriction endodeoxyribonuclease activity"/>
    <property type="evidence" value="ECO:0007669"/>
    <property type="project" value="TreeGrafter"/>
</dbReference>
<dbReference type="Pfam" id="PF04471">
    <property type="entry name" value="Mrr_cat"/>
    <property type="match status" value="1"/>
</dbReference>
<feature type="transmembrane region" description="Helical" evidence="1">
    <location>
        <begin position="20"/>
        <end position="40"/>
    </location>
</feature>
<evidence type="ECO:0000256" key="1">
    <source>
        <dbReference type="SAM" id="Phobius"/>
    </source>
</evidence>
<gene>
    <name evidence="3" type="ORF">LOK82_13735</name>
</gene>
<dbReference type="EMBL" id="JAJKGN010000004">
    <property type="protein sequence ID" value="MDC6409608.1"/>
    <property type="molecule type" value="Genomic_DNA"/>
</dbReference>
<dbReference type="InterPro" id="IPR011856">
    <property type="entry name" value="tRNA_endonuc-like_dom_sf"/>
</dbReference>
<keyword evidence="3" id="KW-0540">Nuclease</keyword>
<keyword evidence="1" id="KW-0812">Transmembrane</keyword>
<dbReference type="AlphaFoldDB" id="A0AAW6I1X0"/>
<evidence type="ECO:0000259" key="2">
    <source>
        <dbReference type="Pfam" id="PF04471"/>
    </source>
</evidence>
<sequence>MRRKGRRRKDSGVLDDLVRAPWYVSVALGGLSAIFFFLVAPQLHLPDSSTNPLMSSLDTALHASGLLRLAGWISMLICLLVAGMSWRQAQLRKELLDRQRSLDDLRAMSWKKFELLVGECFRRQGYRVSETGKGGADGGIDLLLHRDSERVLVQCKQWRTFSVGVPVVREMFGLMIHHDADRVKIVCCGNFTRDAVAFAKGKPIDLISGDLFLGLVKDSQGTY</sequence>
<accession>A0AAW6I1X0</accession>
<dbReference type="PANTHER" id="PTHR30015">
    <property type="entry name" value="MRR RESTRICTION SYSTEM PROTEIN"/>
    <property type="match status" value="1"/>
</dbReference>
<keyword evidence="1" id="KW-1133">Transmembrane helix</keyword>
<dbReference type="GO" id="GO:0003677">
    <property type="term" value="F:DNA binding"/>
    <property type="evidence" value="ECO:0007669"/>
    <property type="project" value="InterPro"/>
</dbReference>